<gene>
    <name evidence="3" type="ORF">SAMN05660420_01837</name>
</gene>
<sequence>MKKPLLTLCMTILLVIGFTGFAAAVPFGGVEFPGGAESFADAVVDYTPVTYGPSNQYPASQDPQAALGIPDYTSGADDYVTLGPGGSLTLQFTDNSLSGSGDNGLDLWIFEIGGDVEDTFVWISKDNTTWSNVGKVGGSTSGIDIDAYGFGILDRFSYVRLQDDPNEGQGLGAGTTAGADIDAVGAISSAPPVVPDPPVAPVPEPATILLLGSGLLGLSWYGRKRKKA</sequence>
<protein>
    <submittedName>
        <fullName evidence="3">PEP-CTERM protein-sorting domain-containing protein</fullName>
    </submittedName>
</protein>
<feature type="signal peptide" evidence="1">
    <location>
        <begin position="1"/>
        <end position="24"/>
    </location>
</feature>
<keyword evidence="4" id="KW-1185">Reference proteome</keyword>
<keyword evidence="1" id="KW-0732">Signal</keyword>
<dbReference type="NCBIfam" id="TIGR02595">
    <property type="entry name" value="PEP_CTERM"/>
    <property type="match status" value="1"/>
</dbReference>
<dbReference type="RefSeq" id="WP_092347173.1">
    <property type="nucleotide sequence ID" value="NZ_FNQN01000005.1"/>
</dbReference>
<proteinExistence type="predicted"/>
<dbReference type="EMBL" id="FNQN01000005">
    <property type="protein sequence ID" value="SEA35255.1"/>
    <property type="molecule type" value="Genomic_DNA"/>
</dbReference>
<dbReference type="AlphaFoldDB" id="A0A1H4AH46"/>
<feature type="domain" description="Ice-binding protein C-terminal" evidence="2">
    <location>
        <begin position="201"/>
        <end position="224"/>
    </location>
</feature>
<feature type="chain" id="PRO_5011485003" evidence="1">
    <location>
        <begin position="25"/>
        <end position="228"/>
    </location>
</feature>
<organism evidence="3 4">
    <name type="scientific">Desulfuromusa kysingii</name>
    <dbReference type="NCBI Taxonomy" id="37625"/>
    <lineage>
        <taxon>Bacteria</taxon>
        <taxon>Pseudomonadati</taxon>
        <taxon>Thermodesulfobacteriota</taxon>
        <taxon>Desulfuromonadia</taxon>
        <taxon>Desulfuromonadales</taxon>
        <taxon>Geopsychrobacteraceae</taxon>
        <taxon>Desulfuromusa</taxon>
    </lineage>
</organism>
<evidence type="ECO:0000313" key="3">
    <source>
        <dbReference type="EMBL" id="SEA35255.1"/>
    </source>
</evidence>
<dbReference type="Pfam" id="PF07589">
    <property type="entry name" value="PEP-CTERM"/>
    <property type="match status" value="1"/>
</dbReference>
<evidence type="ECO:0000256" key="1">
    <source>
        <dbReference type="SAM" id="SignalP"/>
    </source>
</evidence>
<accession>A0A1H4AH46</accession>
<name>A0A1H4AH46_9BACT</name>
<evidence type="ECO:0000313" key="4">
    <source>
        <dbReference type="Proteomes" id="UP000199409"/>
    </source>
</evidence>
<dbReference type="STRING" id="37625.SAMN05660420_01837"/>
<dbReference type="InterPro" id="IPR013424">
    <property type="entry name" value="Ice-binding_C"/>
</dbReference>
<dbReference type="Proteomes" id="UP000199409">
    <property type="component" value="Unassembled WGS sequence"/>
</dbReference>
<reference evidence="3 4" key="1">
    <citation type="submission" date="2016-10" db="EMBL/GenBank/DDBJ databases">
        <authorList>
            <person name="de Groot N.N."/>
        </authorList>
    </citation>
    <scope>NUCLEOTIDE SEQUENCE [LARGE SCALE GENOMIC DNA]</scope>
    <source>
        <strain evidence="3 4">DSM 7343</strain>
    </source>
</reference>
<evidence type="ECO:0000259" key="2">
    <source>
        <dbReference type="Pfam" id="PF07589"/>
    </source>
</evidence>